<accession>A0AAD3Y207</accession>
<gene>
    <name evidence="2" type="ORF">Nepgr_028330</name>
</gene>
<sequence>MDLSFPHYGCLLGRTRFPMDLVGLVCLVFFSLFFASRQGLEAPGIGNPAMPQNAEWGDVGLGAYISAFAQPPLGLC</sequence>
<evidence type="ECO:0000256" key="1">
    <source>
        <dbReference type="SAM" id="Phobius"/>
    </source>
</evidence>
<organism evidence="2 3">
    <name type="scientific">Nepenthes gracilis</name>
    <name type="common">Slender pitcher plant</name>
    <dbReference type="NCBI Taxonomy" id="150966"/>
    <lineage>
        <taxon>Eukaryota</taxon>
        <taxon>Viridiplantae</taxon>
        <taxon>Streptophyta</taxon>
        <taxon>Embryophyta</taxon>
        <taxon>Tracheophyta</taxon>
        <taxon>Spermatophyta</taxon>
        <taxon>Magnoliopsida</taxon>
        <taxon>eudicotyledons</taxon>
        <taxon>Gunneridae</taxon>
        <taxon>Pentapetalae</taxon>
        <taxon>Caryophyllales</taxon>
        <taxon>Nepenthaceae</taxon>
        <taxon>Nepenthes</taxon>
    </lineage>
</organism>
<keyword evidence="3" id="KW-1185">Reference proteome</keyword>
<keyword evidence="1" id="KW-1133">Transmembrane helix</keyword>
<feature type="transmembrane region" description="Helical" evidence="1">
    <location>
        <begin position="21"/>
        <end position="40"/>
    </location>
</feature>
<dbReference type="Proteomes" id="UP001279734">
    <property type="component" value="Unassembled WGS sequence"/>
</dbReference>
<evidence type="ECO:0000313" key="2">
    <source>
        <dbReference type="EMBL" id="GMH26487.1"/>
    </source>
</evidence>
<dbReference type="EMBL" id="BSYO01000031">
    <property type="protein sequence ID" value="GMH26487.1"/>
    <property type="molecule type" value="Genomic_DNA"/>
</dbReference>
<comment type="caution">
    <text evidence="2">The sequence shown here is derived from an EMBL/GenBank/DDBJ whole genome shotgun (WGS) entry which is preliminary data.</text>
</comment>
<dbReference type="AlphaFoldDB" id="A0AAD3Y207"/>
<evidence type="ECO:0000313" key="3">
    <source>
        <dbReference type="Proteomes" id="UP001279734"/>
    </source>
</evidence>
<reference evidence="2" key="1">
    <citation type="submission" date="2023-05" db="EMBL/GenBank/DDBJ databases">
        <title>Nepenthes gracilis genome sequencing.</title>
        <authorList>
            <person name="Fukushima K."/>
        </authorList>
    </citation>
    <scope>NUCLEOTIDE SEQUENCE</scope>
    <source>
        <strain evidence="2">SING2019-196</strain>
    </source>
</reference>
<keyword evidence="1" id="KW-0472">Membrane</keyword>
<proteinExistence type="predicted"/>
<protein>
    <submittedName>
        <fullName evidence="2">Uncharacterized protein</fullName>
    </submittedName>
</protein>
<keyword evidence="1" id="KW-0812">Transmembrane</keyword>
<name>A0AAD3Y207_NEPGR</name>